<feature type="chain" id="PRO_5038566110" description="Lipoprotein" evidence="1">
    <location>
        <begin position="21"/>
        <end position="111"/>
    </location>
</feature>
<organism evidence="2 3">
    <name type="scientific">Isobaculum melis</name>
    <dbReference type="NCBI Taxonomy" id="142588"/>
    <lineage>
        <taxon>Bacteria</taxon>
        <taxon>Bacillati</taxon>
        <taxon>Bacillota</taxon>
        <taxon>Bacilli</taxon>
        <taxon>Lactobacillales</taxon>
        <taxon>Carnobacteriaceae</taxon>
        <taxon>Isobaculum</taxon>
    </lineage>
</organism>
<gene>
    <name evidence="2" type="ORF">SAMN04488559_11079</name>
</gene>
<dbReference type="PROSITE" id="PS51257">
    <property type="entry name" value="PROKAR_LIPOPROTEIN"/>
    <property type="match status" value="1"/>
</dbReference>
<dbReference type="EMBL" id="FOHA01000010">
    <property type="protein sequence ID" value="SER91365.1"/>
    <property type="molecule type" value="Genomic_DNA"/>
</dbReference>
<sequence>MMKKLSAFLLAMVVVVTLVGCNSKKEATADYTTAEAETALNDGKDLVGKTVKVKVDTFIEDGPLGHTIQAGDHLNFISSKNPKVKDGDELVVKITKVEDMLGSFIISYDKQ</sequence>
<keyword evidence="1" id="KW-0732">Signal</keyword>
<protein>
    <recommendedName>
        <fullName evidence="4">Lipoprotein</fullName>
    </recommendedName>
</protein>
<feature type="signal peptide" evidence="1">
    <location>
        <begin position="1"/>
        <end position="20"/>
    </location>
</feature>
<dbReference type="AlphaFoldDB" id="A0A1H9T293"/>
<keyword evidence="3" id="KW-1185">Reference proteome</keyword>
<dbReference type="STRING" id="142588.SAMN04488559_11079"/>
<name>A0A1H9T293_9LACT</name>
<reference evidence="2 3" key="1">
    <citation type="submission" date="2016-10" db="EMBL/GenBank/DDBJ databases">
        <authorList>
            <person name="de Groot N.N."/>
        </authorList>
    </citation>
    <scope>NUCLEOTIDE SEQUENCE [LARGE SCALE GENOMIC DNA]</scope>
    <source>
        <strain evidence="2 3">DSM 13760</strain>
    </source>
</reference>
<proteinExistence type="predicted"/>
<dbReference type="Proteomes" id="UP000198948">
    <property type="component" value="Unassembled WGS sequence"/>
</dbReference>
<accession>A0A1H9T293</accession>
<evidence type="ECO:0000256" key="1">
    <source>
        <dbReference type="SAM" id="SignalP"/>
    </source>
</evidence>
<evidence type="ECO:0008006" key="4">
    <source>
        <dbReference type="Google" id="ProtNLM"/>
    </source>
</evidence>
<evidence type="ECO:0000313" key="3">
    <source>
        <dbReference type="Proteomes" id="UP000198948"/>
    </source>
</evidence>
<evidence type="ECO:0000313" key="2">
    <source>
        <dbReference type="EMBL" id="SER91365.1"/>
    </source>
</evidence>